<dbReference type="SUPFAM" id="SSF47323">
    <property type="entry name" value="Anticodon-binding domain of a subclass of class I aminoacyl-tRNA synthetases"/>
    <property type="match status" value="1"/>
</dbReference>
<feature type="binding site" evidence="9">
    <location>
        <position position="284"/>
    </location>
    <ligand>
        <name>ATP</name>
        <dbReference type="ChEBI" id="CHEBI:30616"/>
    </ligand>
</feature>
<dbReference type="EMBL" id="MFEI01000004">
    <property type="protein sequence ID" value="OGE81727.1"/>
    <property type="molecule type" value="Genomic_DNA"/>
</dbReference>
<feature type="domain" description="tRNA synthetases class I catalytic" evidence="10">
    <location>
        <begin position="15"/>
        <end position="329"/>
    </location>
</feature>
<accession>A0A1F5NVM1</accession>
<dbReference type="InterPro" id="IPR056411">
    <property type="entry name" value="CysS_C"/>
</dbReference>
<comment type="catalytic activity">
    <reaction evidence="9">
        <text>tRNA(Cys) + L-cysteine + ATP = L-cysteinyl-tRNA(Cys) + AMP + diphosphate</text>
        <dbReference type="Rhea" id="RHEA:17773"/>
        <dbReference type="Rhea" id="RHEA-COMP:9661"/>
        <dbReference type="Rhea" id="RHEA-COMP:9679"/>
        <dbReference type="ChEBI" id="CHEBI:30616"/>
        <dbReference type="ChEBI" id="CHEBI:33019"/>
        <dbReference type="ChEBI" id="CHEBI:35235"/>
        <dbReference type="ChEBI" id="CHEBI:78442"/>
        <dbReference type="ChEBI" id="CHEBI:78517"/>
        <dbReference type="ChEBI" id="CHEBI:456215"/>
        <dbReference type="EC" id="6.1.1.16"/>
    </reaction>
</comment>
<dbReference type="SUPFAM" id="SSF52374">
    <property type="entry name" value="Nucleotidylyl transferase"/>
    <property type="match status" value="1"/>
</dbReference>
<comment type="cofactor">
    <cofactor evidence="9">
        <name>Zn(2+)</name>
        <dbReference type="ChEBI" id="CHEBI:29105"/>
    </cofactor>
    <text evidence="9">Binds 1 zinc ion per subunit.</text>
</comment>
<dbReference type="InterPro" id="IPR024909">
    <property type="entry name" value="Cys-tRNA/MSH_ligase"/>
</dbReference>
<evidence type="ECO:0000256" key="1">
    <source>
        <dbReference type="ARBA" id="ARBA00011245"/>
    </source>
</evidence>
<dbReference type="Proteomes" id="UP000177912">
    <property type="component" value="Unassembled WGS sequence"/>
</dbReference>
<dbReference type="GO" id="GO:0005829">
    <property type="term" value="C:cytosol"/>
    <property type="evidence" value="ECO:0007669"/>
    <property type="project" value="TreeGrafter"/>
</dbReference>
<evidence type="ECO:0000256" key="7">
    <source>
        <dbReference type="ARBA" id="ARBA00022917"/>
    </source>
</evidence>
<keyword evidence="2 9" id="KW-0436">Ligase</keyword>
<keyword evidence="6 9" id="KW-0067">ATP-binding</keyword>
<feature type="binding site" evidence="9">
    <location>
        <position position="253"/>
    </location>
    <ligand>
        <name>Zn(2+)</name>
        <dbReference type="ChEBI" id="CHEBI:29105"/>
    </ligand>
</feature>
<dbReference type="GO" id="GO:0008270">
    <property type="term" value="F:zinc ion binding"/>
    <property type="evidence" value="ECO:0007669"/>
    <property type="project" value="UniProtKB-UniRule"/>
</dbReference>
<gene>
    <name evidence="9" type="primary">cysS</name>
    <name evidence="12" type="ORF">A2826_00600</name>
</gene>
<dbReference type="GO" id="GO:0004817">
    <property type="term" value="F:cysteine-tRNA ligase activity"/>
    <property type="evidence" value="ECO:0007669"/>
    <property type="project" value="UniProtKB-UniRule"/>
</dbReference>
<dbReference type="EC" id="6.1.1.16" evidence="9"/>
<dbReference type="CDD" id="cd00672">
    <property type="entry name" value="CysRS_core"/>
    <property type="match status" value="1"/>
</dbReference>
<name>A0A1F5NVM1_9BACT</name>
<reference evidence="12 13" key="1">
    <citation type="journal article" date="2016" name="Nat. Commun.">
        <title>Thousands of microbial genomes shed light on interconnected biogeochemical processes in an aquifer system.</title>
        <authorList>
            <person name="Anantharaman K."/>
            <person name="Brown C.T."/>
            <person name="Hug L.A."/>
            <person name="Sharon I."/>
            <person name="Castelle C.J."/>
            <person name="Probst A.J."/>
            <person name="Thomas B.C."/>
            <person name="Singh A."/>
            <person name="Wilkins M.J."/>
            <person name="Karaoz U."/>
            <person name="Brodie E.L."/>
            <person name="Williams K.H."/>
            <person name="Hubbard S.S."/>
            <person name="Banfield J.F."/>
        </authorList>
    </citation>
    <scope>NUCLEOTIDE SEQUENCE [LARGE SCALE GENOMIC DNA]</scope>
</reference>
<feature type="short sequence motif" description="'KMSKS' region" evidence="9">
    <location>
        <begin position="281"/>
        <end position="285"/>
    </location>
</feature>
<evidence type="ECO:0000256" key="2">
    <source>
        <dbReference type="ARBA" id="ARBA00022598"/>
    </source>
</evidence>
<feature type="domain" description="Cysteinyl-tRNA ligase anticodon binding" evidence="11">
    <location>
        <begin position="412"/>
        <end position="455"/>
    </location>
</feature>
<keyword evidence="5 9" id="KW-0862">Zinc</keyword>
<sequence length="462" mass="52272">MLKLYNTLTKKQEEFQPIKKGSVGFYACGPTVYNFVHIGNLRTYILSDVLRRTLGFLGYKVNFVMNITDVGHLTGDVDTGEDKLEKGATREGKTVWDIAKFYEKAFLKDAKSINIKSPTKLPRATDHIKEQIKLISDLKKKGFTYDTPEAVYFDISKFKDYTKLSGRNLEGELQGARAEVVKDQAKKNPADFALWFKRVGKFADHTMHWDSPWGDGFPGWHIECSAMSAKYLGQPFDIHAGAVDLIFPHHSNEISQSVSAYGKNLANFWIHGEHLLINSGRMGKSEGNFITLKDVAEKGFNPLAFRYLVLGAHYRAKLNFSWESLEGAQNSLDHLYDKIAELKGTPSIAMCADFAIAFEKEIENDLNMPRVLSLTWRLLKSDNADKLKLSTLAKFDEVLGLDLLKGAAKRKKIPASVKKLAQAREDFRKEKDFKKSDEIRKEIESKGFIVKDTSDGPLIRKK</sequence>
<organism evidence="12 13">
    <name type="scientific">Candidatus Doudnabacteria bacterium RIFCSPHIGHO2_01_FULL_43_23</name>
    <dbReference type="NCBI Taxonomy" id="1817822"/>
    <lineage>
        <taxon>Bacteria</taxon>
        <taxon>Candidatus Doudnaibacteriota</taxon>
    </lineage>
</organism>
<keyword evidence="7 9" id="KW-0648">Protein biosynthesis</keyword>
<evidence type="ECO:0000256" key="9">
    <source>
        <dbReference type="HAMAP-Rule" id="MF_00041"/>
    </source>
</evidence>
<evidence type="ECO:0000256" key="3">
    <source>
        <dbReference type="ARBA" id="ARBA00022723"/>
    </source>
</evidence>
<evidence type="ECO:0000313" key="13">
    <source>
        <dbReference type="Proteomes" id="UP000177912"/>
    </source>
</evidence>
<dbReference type="InterPro" id="IPR032678">
    <property type="entry name" value="tRNA-synt_1_cat_dom"/>
</dbReference>
<evidence type="ECO:0000256" key="8">
    <source>
        <dbReference type="ARBA" id="ARBA00023146"/>
    </source>
</evidence>
<protein>
    <recommendedName>
        <fullName evidence="9">Cysteine--tRNA ligase</fullName>
        <ecNumber evidence="9">6.1.1.16</ecNumber>
    </recommendedName>
    <alternativeName>
        <fullName evidence="9">Cysteinyl-tRNA synthetase</fullName>
        <shortName evidence="9">CysRS</shortName>
    </alternativeName>
</protein>
<keyword evidence="3 9" id="KW-0479">Metal-binding</keyword>
<dbReference type="Gene3D" id="3.40.50.620">
    <property type="entry name" value="HUPs"/>
    <property type="match status" value="1"/>
</dbReference>
<evidence type="ECO:0000256" key="4">
    <source>
        <dbReference type="ARBA" id="ARBA00022741"/>
    </source>
</evidence>
<dbReference type="GO" id="GO:0005524">
    <property type="term" value="F:ATP binding"/>
    <property type="evidence" value="ECO:0007669"/>
    <property type="project" value="UniProtKB-UniRule"/>
</dbReference>
<evidence type="ECO:0000256" key="5">
    <source>
        <dbReference type="ARBA" id="ARBA00022833"/>
    </source>
</evidence>
<dbReference type="PANTHER" id="PTHR10890:SF3">
    <property type="entry name" value="CYSTEINE--TRNA LIGASE, CYTOPLASMIC"/>
    <property type="match status" value="1"/>
</dbReference>
<feature type="binding site" evidence="9">
    <location>
        <position position="249"/>
    </location>
    <ligand>
        <name>Zn(2+)</name>
        <dbReference type="ChEBI" id="CHEBI:29105"/>
    </ligand>
</feature>
<dbReference type="PRINTS" id="PR00983">
    <property type="entry name" value="TRNASYNTHCYS"/>
</dbReference>
<dbReference type="GO" id="GO:0006423">
    <property type="term" value="P:cysteinyl-tRNA aminoacylation"/>
    <property type="evidence" value="ECO:0007669"/>
    <property type="project" value="UniProtKB-UniRule"/>
</dbReference>
<keyword evidence="9" id="KW-0963">Cytoplasm</keyword>
<keyword evidence="8 9" id="KW-0030">Aminoacyl-tRNA synthetase</keyword>
<feature type="short sequence motif" description="'HIGH' region" evidence="9">
    <location>
        <begin position="30"/>
        <end position="40"/>
    </location>
</feature>
<dbReference type="InterPro" id="IPR009080">
    <property type="entry name" value="tRNAsynth_Ia_anticodon-bd"/>
</dbReference>
<dbReference type="Pfam" id="PF01406">
    <property type="entry name" value="tRNA-synt_1e"/>
    <property type="match status" value="1"/>
</dbReference>
<dbReference type="Gene3D" id="1.20.120.1910">
    <property type="entry name" value="Cysteine-tRNA ligase, C-terminal anti-codon recognition domain"/>
    <property type="match status" value="1"/>
</dbReference>
<feature type="binding site" evidence="9">
    <location>
        <position position="224"/>
    </location>
    <ligand>
        <name>Zn(2+)</name>
        <dbReference type="ChEBI" id="CHEBI:29105"/>
    </ligand>
</feature>
<evidence type="ECO:0000256" key="6">
    <source>
        <dbReference type="ARBA" id="ARBA00022840"/>
    </source>
</evidence>
<comment type="similarity">
    <text evidence="9">Belongs to the class-I aminoacyl-tRNA synthetase family.</text>
</comment>
<keyword evidence="4 9" id="KW-0547">Nucleotide-binding</keyword>
<evidence type="ECO:0000259" key="10">
    <source>
        <dbReference type="Pfam" id="PF01406"/>
    </source>
</evidence>
<dbReference type="HAMAP" id="MF_00041">
    <property type="entry name" value="Cys_tRNA_synth"/>
    <property type="match status" value="1"/>
</dbReference>
<comment type="subcellular location">
    <subcellularLocation>
        <location evidence="9">Cytoplasm</location>
    </subcellularLocation>
</comment>
<evidence type="ECO:0000313" key="12">
    <source>
        <dbReference type="EMBL" id="OGE81727.1"/>
    </source>
</evidence>
<evidence type="ECO:0000259" key="11">
    <source>
        <dbReference type="Pfam" id="PF23493"/>
    </source>
</evidence>
<dbReference type="STRING" id="1817822.A2826_00600"/>
<comment type="subunit">
    <text evidence="1 9">Monomer.</text>
</comment>
<dbReference type="PANTHER" id="PTHR10890">
    <property type="entry name" value="CYSTEINYL-TRNA SYNTHETASE"/>
    <property type="match status" value="1"/>
</dbReference>
<proteinExistence type="inferred from homology"/>
<dbReference type="NCBIfam" id="TIGR00435">
    <property type="entry name" value="cysS"/>
    <property type="match status" value="1"/>
</dbReference>
<dbReference type="InterPro" id="IPR014729">
    <property type="entry name" value="Rossmann-like_a/b/a_fold"/>
</dbReference>
<dbReference type="InterPro" id="IPR015803">
    <property type="entry name" value="Cys-tRNA-ligase"/>
</dbReference>
<feature type="binding site" evidence="9">
    <location>
        <position position="28"/>
    </location>
    <ligand>
        <name>Zn(2+)</name>
        <dbReference type="ChEBI" id="CHEBI:29105"/>
    </ligand>
</feature>
<dbReference type="Pfam" id="PF23493">
    <property type="entry name" value="CysS_C"/>
    <property type="match status" value="1"/>
</dbReference>
<dbReference type="AlphaFoldDB" id="A0A1F5NVM1"/>
<comment type="caution">
    <text evidence="12">The sequence shown here is derived from an EMBL/GenBank/DDBJ whole genome shotgun (WGS) entry which is preliminary data.</text>
</comment>